<gene>
    <name evidence="6" type="ORF">GCM10009682_40300</name>
</gene>
<evidence type="ECO:0000313" key="7">
    <source>
        <dbReference type="Proteomes" id="UP001500218"/>
    </source>
</evidence>
<keyword evidence="3 4" id="KW-0949">S-adenosyl-L-methionine</keyword>
<feature type="region of interest" description="SAM motif III" evidence="4">
    <location>
        <begin position="161"/>
        <end position="170"/>
    </location>
</feature>
<dbReference type="InterPro" id="IPR029063">
    <property type="entry name" value="SAM-dependent_MTases_sf"/>
</dbReference>
<evidence type="ECO:0000256" key="3">
    <source>
        <dbReference type="ARBA" id="ARBA00022691"/>
    </source>
</evidence>
<dbReference type="SMART" id="SM00828">
    <property type="entry name" value="PKS_MT"/>
    <property type="match status" value="1"/>
</dbReference>
<accession>A0ABP4YFM2</accession>
<evidence type="ECO:0000256" key="1">
    <source>
        <dbReference type="ARBA" id="ARBA00022603"/>
    </source>
</evidence>
<dbReference type="CDD" id="cd02440">
    <property type="entry name" value="AdoMet_MTases"/>
    <property type="match status" value="1"/>
</dbReference>
<dbReference type="Proteomes" id="UP001500218">
    <property type="component" value="Unassembled WGS sequence"/>
</dbReference>
<evidence type="ECO:0000313" key="6">
    <source>
        <dbReference type="EMBL" id="GAA1815173.1"/>
    </source>
</evidence>
<reference evidence="7" key="1">
    <citation type="journal article" date="2019" name="Int. J. Syst. Evol. Microbiol.">
        <title>The Global Catalogue of Microorganisms (GCM) 10K type strain sequencing project: providing services to taxonomists for standard genome sequencing and annotation.</title>
        <authorList>
            <consortium name="The Broad Institute Genomics Platform"/>
            <consortium name="The Broad Institute Genome Sequencing Center for Infectious Disease"/>
            <person name="Wu L."/>
            <person name="Ma J."/>
        </authorList>
    </citation>
    <scope>NUCLEOTIDE SEQUENCE [LARGE SCALE GENOMIC DNA]</scope>
    <source>
        <strain evidence="7">JCM 13250</strain>
    </source>
</reference>
<dbReference type="Gene3D" id="3.40.50.150">
    <property type="entry name" value="Vaccinia Virus protein VP39"/>
    <property type="match status" value="1"/>
</dbReference>
<sequence length="290" mass="31280">MSSAPGINEAVAVYYDTTIDLYERLWGEHVHHGFWDPGESPAADGADRHAAADRLVRELVDFAGVPRDAHVLDVGCGIGGPAIALARDYGATVEGVTLSEAQAGRAAERAAEHGVGERTRFRTVDFLVSAYPDASFDAVWAMESVMHIADRPAFFAEAFRVLKPGGVLAVASWCVRDGELTAAQEDLHQQVLRHQVMPPLQSIEAHERMAADAGFAQVRGTDWTAAVANSWDPTFAQVAMQGGRQFIRELARDRGVEVLGFFYAGPVMLEAFATGAMTYGAIRAIRPAQA</sequence>
<dbReference type="PANTHER" id="PTHR44068">
    <property type="entry name" value="ZGC:194242"/>
    <property type="match status" value="1"/>
</dbReference>
<dbReference type="InterPro" id="IPR013216">
    <property type="entry name" value="Methyltransf_11"/>
</dbReference>
<dbReference type="SUPFAM" id="SSF53335">
    <property type="entry name" value="S-adenosyl-L-methionine-dependent methyltransferases"/>
    <property type="match status" value="1"/>
</dbReference>
<dbReference type="InterPro" id="IPR050447">
    <property type="entry name" value="Erg6_SMT_methyltransf"/>
</dbReference>
<keyword evidence="2 4" id="KW-0808">Transferase</keyword>
<dbReference type="RefSeq" id="WP_344134378.1">
    <property type="nucleotide sequence ID" value="NZ_BAAALT010000130.1"/>
</dbReference>
<dbReference type="PANTHER" id="PTHR44068:SF11">
    <property type="entry name" value="GERANYL DIPHOSPHATE 2-C-METHYLTRANSFERASE"/>
    <property type="match status" value="1"/>
</dbReference>
<dbReference type="GO" id="GO:0008168">
    <property type="term" value="F:methyltransferase activity"/>
    <property type="evidence" value="ECO:0007669"/>
    <property type="project" value="UniProtKB-KW"/>
</dbReference>
<proteinExistence type="inferred from homology"/>
<evidence type="ECO:0000256" key="2">
    <source>
        <dbReference type="ARBA" id="ARBA00022679"/>
    </source>
</evidence>
<name>A0ABP4YFM2_9ACTN</name>
<comment type="caution">
    <text evidence="6">The sequence shown here is derived from an EMBL/GenBank/DDBJ whole genome shotgun (WGS) entry which is preliminary data.</text>
</comment>
<evidence type="ECO:0000259" key="5">
    <source>
        <dbReference type="SMART" id="SM00828"/>
    </source>
</evidence>
<dbReference type="Pfam" id="PF08241">
    <property type="entry name" value="Methyltransf_11"/>
    <property type="match status" value="1"/>
</dbReference>
<dbReference type="InterPro" id="IPR025774">
    <property type="entry name" value="PiNMT-like"/>
</dbReference>
<keyword evidence="7" id="KW-1185">Reference proteome</keyword>
<dbReference type="PROSITE" id="PS51581">
    <property type="entry name" value="SAM_GTMT"/>
    <property type="match status" value="1"/>
</dbReference>
<dbReference type="EMBL" id="BAAALT010000130">
    <property type="protein sequence ID" value="GAA1815173.1"/>
    <property type="molecule type" value="Genomic_DNA"/>
</dbReference>
<evidence type="ECO:0000256" key="4">
    <source>
        <dbReference type="PROSITE-ProRule" id="PRU00914"/>
    </source>
</evidence>
<dbReference type="GO" id="GO:0032259">
    <property type="term" value="P:methylation"/>
    <property type="evidence" value="ECO:0007669"/>
    <property type="project" value="UniProtKB-KW"/>
</dbReference>
<feature type="region of interest" description="SAM motif I" evidence="4">
    <location>
        <begin position="71"/>
        <end position="80"/>
    </location>
</feature>
<dbReference type="InterPro" id="IPR020803">
    <property type="entry name" value="MeTfrase_dom"/>
</dbReference>
<protein>
    <submittedName>
        <fullName evidence="6">Methyltransferase domain-containing protein</fullName>
    </submittedName>
</protein>
<feature type="domain" description="Polyketide synthase-like methyltransferase" evidence="5">
    <location>
        <begin position="37"/>
        <end position="287"/>
    </location>
</feature>
<organism evidence="6 7">
    <name type="scientific">Luedemannella flava</name>
    <dbReference type="NCBI Taxonomy" id="349316"/>
    <lineage>
        <taxon>Bacteria</taxon>
        <taxon>Bacillati</taxon>
        <taxon>Actinomycetota</taxon>
        <taxon>Actinomycetes</taxon>
        <taxon>Micromonosporales</taxon>
        <taxon>Micromonosporaceae</taxon>
        <taxon>Luedemannella</taxon>
    </lineage>
</organism>
<keyword evidence="1 4" id="KW-0489">Methyltransferase</keyword>
<comment type="similarity">
    <text evidence="4">Belongs to the class I-like SAM-binding methyltransferase superfamily. gTMT family.</text>
</comment>
<feature type="region of interest" description="SAM motif II" evidence="4">
    <location>
        <begin position="134"/>
        <end position="142"/>
    </location>
</feature>